<organism evidence="3 4">
    <name type="scientific">Ideonella lacteola</name>
    <dbReference type="NCBI Taxonomy" id="2984193"/>
    <lineage>
        <taxon>Bacteria</taxon>
        <taxon>Pseudomonadati</taxon>
        <taxon>Pseudomonadota</taxon>
        <taxon>Betaproteobacteria</taxon>
        <taxon>Burkholderiales</taxon>
        <taxon>Sphaerotilaceae</taxon>
        <taxon>Ideonella</taxon>
    </lineage>
</organism>
<feature type="region of interest" description="Disordered" evidence="1">
    <location>
        <begin position="1"/>
        <end position="20"/>
    </location>
</feature>
<feature type="transmembrane region" description="Helical" evidence="2">
    <location>
        <begin position="82"/>
        <end position="106"/>
    </location>
</feature>
<feature type="transmembrane region" description="Helical" evidence="2">
    <location>
        <begin position="225"/>
        <end position="244"/>
    </location>
</feature>
<reference evidence="3 4" key="1">
    <citation type="submission" date="2024-04" db="EMBL/GenBank/DDBJ databases">
        <title>Novel species of the genus Ideonella isolated from streams.</title>
        <authorList>
            <person name="Lu H."/>
        </authorList>
    </citation>
    <scope>NUCLEOTIDE SEQUENCE [LARGE SCALE GENOMIC DNA]</scope>
    <source>
        <strain evidence="3 4">DXS29W</strain>
    </source>
</reference>
<evidence type="ECO:0000256" key="2">
    <source>
        <dbReference type="SAM" id="Phobius"/>
    </source>
</evidence>
<dbReference type="PANTHER" id="PTHR30188:SF3">
    <property type="entry name" value="ABC TRANSPORTER PERMEASE"/>
    <property type="match status" value="1"/>
</dbReference>
<dbReference type="RefSeq" id="WP_341429268.1">
    <property type="nucleotide sequence ID" value="NZ_JBBUTG010000037.1"/>
</dbReference>
<dbReference type="EMBL" id="JBBUTG010000037">
    <property type="protein sequence ID" value="MEK8034834.1"/>
    <property type="molecule type" value="Genomic_DNA"/>
</dbReference>
<accession>A0ABU9BYJ1</accession>
<evidence type="ECO:0000313" key="3">
    <source>
        <dbReference type="EMBL" id="MEK8034834.1"/>
    </source>
</evidence>
<proteinExistence type="predicted"/>
<comment type="caution">
    <text evidence="3">The sequence shown here is derived from an EMBL/GenBank/DDBJ whole genome shotgun (WGS) entry which is preliminary data.</text>
</comment>
<keyword evidence="2" id="KW-0472">Membrane</keyword>
<feature type="transmembrane region" description="Helical" evidence="2">
    <location>
        <begin position="175"/>
        <end position="205"/>
    </location>
</feature>
<feature type="transmembrane region" description="Helical" evidence="2">
    <location>
        <begin position="126"/>
        <end position="145"/>
    </location>
</feature>
<sequence>MDANTLSTHDPQVDRPQQATTPAWRTAVAAIGRWTRRWWADGALTLAFVGEVLLACRRLLAGRGSMRWSDVAWQVEQAGPRSVGIVALVSGLVGVILAYMGAVQLQRVGAQSYIADLVTIGAVREVAALMTGVILAGRVGAAFAAQLGSMQANEEIDALRALGIDPMDHLVLPRLLALLLVSPLLTAFASVTAILFGGLVALTVFGVPPMEYLYKSADALTLPHVWIGIGKGTVYGLLVAAAGCRQGLSAGRSAEAVGAAVTASVVQAIVWIVVAASALTIAFQRLDW</sequence>
<dbReference type="InterPro" id="IPR030802">
    <property type="entry name" value="Permease_MalE"/>
</dbReference>
<evidence type="ECO:0000313" key="4">
    <source>
        <dbReference type="Proteomes" id="UP001371218"/>
    </source>
</evidence>
<dbReference type="Pfam" id="PF02405">
    <property type="entry name" value="MlaE"/>
    <property type="match status" value="1"/>
</dbReference>
<feature type="transmembrane region" description="Helical" evidence="2">
    <location>
        <begin position="256"/>
        <end position="283"/>
    </location>
</feature>
<evidence type="ECO:0000256" key="1">
    <source>
        <dbReference type="SAM" id="MobiDB-lite"/>
    </source>
</evidence>
<protein>
    <submittedName>
        <fullName evidence="3">ABC transporter permease</fullName>
    </submittedName>
</protein>
<gene>
    <name evidence="3" type="ORF">AACH06_28790</name>
</gene>
<name>A0ABU9BYJ1_9BURK</name>
<keyword evidence="2" id="KW-0812">Transmembrane</keyword>
<keyword evidence="4" id="KW-1185">Reference proteome</keyword>
<dbReference type="PANTHER" id="PTHR30188">
    <property type="entry name" value="ABC TRANSPORTER PERMEASE PROTEIN-RELATED"/>
    <property type="match status" value="1"/>
</dbReference>
<dbReference type="Proteomes" id="UP001371218">
    <property type="component" value="Unassembled WGS sequence"/>
</dbReference>
<keyword evidence="2" id="KW-1133">Transmembrane helix</keyword>